<sequence length="479" mass="46966">MKIDPPRRVLPALALLLVGCASEPRTVTVEVVPGHEATAFQEDPPVARIEVTATAIEGDVAVSASAAPGGALDFGEVPAERAYTFEVRGADASGATVVRGRSASGIYLAALTGDALPLFAQRLGRWARPPGELAASRAGAPGGTLAERYLFLTGGAAAGDAGGAAAGDAGGAAAGEVDPARLDAYDLAAWGGSASGRALPRAARSLVVRGNAVLVLDDEGATWADVANGQTADATLPAGLRSFAEVAGGRTIEAADGRSFVVGATRPGEATGAPGAPTDAVLVVAPDRTLSAARLRDARAGAAAVWVEGLGLVVAGGSATGAGLEVLGDGATAFLPRPFPPDASEGAGAAVTGPGEIALVGGALDGAAAPTRRLAPGCAEQRCAAVEIEGAALPAAIAGVAAFALPGGRILAVGSEAGADGLTRSFLVDVAAAQVEELPLREPRRGATAVPAPNGTLALLGGVHPDGTPALTIETFFPE</sequence>
<dbReference type="PROSITE" id="PS51257">
    <property type="entry name" value="PROKAR_LIPOPROTEIN"/>
    <property type="match status" value="1"/>
</dbReference>
<protein>
    <submittedName>
        <fullName evidence="1">Uncharacterized protein</fullName>
    </submittedName>
</protein>
<gene>
    <name evidence="1" type="ORF">SOCEGT47_034110</name>
</gene>
<accession>A0A4P2Q103</accession>
<evidence type="ECO:0000313" key="2">
    <source>
        <dbReference type="Proteomes" id="UP000295781"/>
    </source>
</evidence>
<evidence type="ECO:0000313" key="1">
    <source>
        <dbReference type="EMBL" id="AUX22895.1"/>
    </source>
</evidence>
<dbReference type="RefSeq" id="WP_129347983.1">
    <property type="nucleotide sequence ID" value="NZ_CP012670.1"/>
</dbReference>
<dbReference type="EMBL" id="CP012670">
    <property type="protein sequence ID" value="AUX22895.1"/>
    <property type="molecule type" value="Genomic_DNA"/>
</dbReference>
<dbReference type="InterPro" id="IPR015915">
    <property type="entry name" value="Kelch-typ_b-propeller"/>
</dbReference>
<reference evidence="1 2" key="1">
    <citation type="submission" date="2015-09" db="EMBL/GenBank/DDBJ databases">
        <title>Sorangium comparison.</title>
        <authorList>
            <person name="Zaburannyi N."/>
            <person name="Bunk B."/>
            <person name="Overmann J."/>
            <person name="Mueller R."/>
        </authorList>
    </citation>
    <scope>NUCLEOTIDE SEQUENCE [LARGE SCALE GENOMIC DNA]</scope>
    <source>
        <strain evidence="1 2">So ceGT47</strain>
    </source>
</reference>
<dbReference type="InterPro" id="IPR011043">
    <property type="entry name" value="Gal_Oxase/kelch_b-propeller"/>
</dbReference>
<dbReference type="OrthoDB" id="5494741at2"/>
<dbReference type="Proteomes" id="UP000295781">
    <property type="component" value="Chromosome"/>
</dbReference>
<name>A0A4P2Q103_SORCE</name>
<dbReference type="SUPFAM" id="SSF50965">
    <property type="entry name" value="Galactose oxidase, central domain"/>
    <property type="match status" value="1"/>
</dbReference>
<organism evidence="1 2">
    <name type="scientific">Sorangium cellulosum</name>
    <name type="common">Polyangium cellulosum</name>
    <dbReference type="NCBI Taxonomy" id="56"/>
    <lineage>
        <taxon>Bacteria</taxon>
        <taxon>Pseudomonadati</taxon>
        <taxon>Myxococcota</taxon>
        <taxon>Polyangia</taxon>
        <taxon>Polyangiales</taxon>
        <taxon>Polyangiaceae</taxon>
        <taxon>Sorangium</taxon>
    </lineage>
</organism>
<dbReference type="Gene3D" id="2.120.10.80">
    <property type="entry name" value="Kelch-type beta propeller"/>
    <property type="match status" value="1"/>
</dbReference>
<proteinExistence type="predicted"/>
<dbReference type="AlphaFoldDB" id="A0A4P2Q103"/>